<sequence>MTHSKWKQTAPGIWSAKEGEPFSLSAMSVMDRTPKTEALTAMKEAVFPLDADKIRIEATARQTIITLPLEPEEKLYGLGLQLLKLNHRGRTRYLRVNSDPKQDTGETHAPVPFYVSSKGYGVMVNTSRIVSIYCGSAVSLDSGLSGEAKDRNADKSWKATPVSDTVEIVIQEPGAELFIFGGPMPLDAVRRYNLFHGGGVLPPKWGLGFWHRVPKAYTDEQVVAEAMSFREREFPCDVIGLEPGWHSKSYPVTYEWNQERFPDPEGFVRRMAEEGFQINLWEHPYVSPDASIYEPLKPLSGSHTVWHGLVPDYTLESAREIYMKQHETEHVDIGVSGYKLDECDGSELTRNSWIYPAHATFPSGADGEQMRQLYGLMIQKMTDDVYRSKNRRTYGLARASSAAASSLPYVLYSDLYDHRQFVRGMCSSSFSGLLWTPEVRKARNAEDWVRRMQVVCFSPLAMVNAWADGTKPWSFPEVEAIVKKYITLRMRLMPYLYSAFARYCFEGIPPIRAMQLESGTDSSLAGGEHVLDSTDFAYGGVIDTDVDDQFMVGDSLLVAPLFEGESERDVYLPAGVWYDFETGERWEGGRTIRVSTGLDRIPVFVKNGAILPMMPVMQHAPAAGESVDLELHHYGDAPGRFQLFDDDGVSFAYETGAYRWRTLEARAQADGTLSGNVSAVDEEWSSSYRTFTWIFHHRGE</sequence>
<dbReference type="Pfam" id="PF17137">
    <property type="entry name" value="DUF5110"/>
    <property type="match status" value="1"/>
</dbReference>
<dbReference type="InterPro" id="IPR000322">
    <property type="entry name" value="Glyco_hydro_31_TIM"/>
</dbReference>
<feature type="domain" description="Glycosyl hydrolase family 31 C-terminal" evidence="6">
    <location>
        <begin position="545"/>
        <end position="611"/>
    </location>
</feature>
<feature type="domain" description="Glycoside hydrolase family 31 N-terminal" evidence="4">
    <location>
        <begin position="64"/>
        <end position="128"/>
    </location>
</feature>
<evidence type="ECO:0000313" key="7">
    <source>
        <dbReference type="EMBL" id="MFD1222245.1"/>
    </source>
</evidence>
<dbReference type="InterPro" id="IPR051816">
    <property type="entry name" value="Glycosyl_Hydrolase_31"/>
</dbReference>
<name>A0ABW3UNB2_9BACL</name>
<keyword evidence="2" id="KW-0326">Glycosidase</keyword>
<dbReference type="InterPro" id="IPR011013">
    <property type="entry name" value="Gal_mutarotase_sf_dom"/>
</dbReference>
<dbReference type="Proteomes" id="UP001597180">
    <property type="component" value="Unassembled WGS sequence"/>
</dbReference>
<evidence type="ECO:0000259" key="5">
    <source>
        <dbReference type="Pfam" id="PF17137"/>
    </source>
</evidence>
<dbReference type="Pfam" id="PF21365">
    <property type="entry name" value="Glyco_hydro_31_3rd"/>
    <property type="match status" value="1"/>
</dbReference>
<dbReference type="EMBL" id="JBHTLU010000023">
    <property type="protein sequence ID" value="MFD1222245.1"/>
    <property type="molecule type" value="Genomic_DNA"/>
</dbReference>
<feature type="domain" description="DUF5110" evidence="5">
    <location>
        <begin position="629"/>
        <end position="697"/>
    </location>
</feature>
<dbReference type="Gene3D" id="3.20.20.80">
    <property type="entry name" value="Glycosidases"/>
    <property type="match status" value="1"/>
</dbReference>
<dbReference type="CDD" id="cd14752">
    <property type="entry name" value="GH31_N"/>
    <property type="match status" value="1"/>
</dbReference>
<dbReference type="Gene3D" id="2.60.40.1180">
    <property type="entry name" value="Golgi alpha-mannosidase II"/>
    <property type="match status" value="2"/>
</dbReference>
<evidence type="ECO:0000256" key="2">
    <source>
        <dbReference type="RuleBase" id="RU361185"/>
    </source>
</evidence>
<dbReference type="InterPro" id="IPR048395">
    <property type="entry name" value="Glyco_hydro_31_C"/>
</dbReference>
<evidence type="ECO:0000313" key="8">
    <source>
        <dbReference type="Proteomes" id="UP001597180"/>
    </source>
</evidence>
<protein>
    <submittedName>
        <fullName evidence="7">TIM-barrel domain-containing protein</fullName>
    </submittedName>
</protein>
<dbReference type="SUPFAM" id="SSF51445">
    <property type="entry name" value="(Trans)glycosidases"/>
    <property type="match status" value="1"/>
</dbReference>
<dbReference type="InterPro" id="IPR025887">
    <property type="entry name" value="Glyco_hydro_31_N_dom"/>
</dbReference>
<dbReference type="SUPFAM" id="SSF51011">
    <property type="entry name" value="Glycosyl hydrolase domain"/>
    <property type="match status" value="1"/>
</dbReference>
<dbReference type="Pfam" id="PF13802">
    <property type="entry name" value="Gal_mutarotas_2"/>
    <property type="match status" value="1"/>
</dbReference>
<dbReference type="SUPFAM" id="SSF74650">
    <property type="entry name" value="Galactose mutarotase-like"/>
    <property type="match status" value="1"/>
</dbReference>
<dbReference type="RefSeq" id="WP_345589542.1">
    <property type="nucleotide sequence ID" value="NZ_BAABJG010000018.1"/>
</dbReference>
<feature type="domain" description="Glycoside hydrolase family 31 TIM barrel" evidence="3">
    <location>
        <begin position="201"/>
        <end position="499"/>
    </location>
</feature>
<dbReference type="InterPro" id="IPR033403">
    <property type="entry name" value="DUF5110"/>
</dbReference>
<keyword evidence="8" id="KW-1185">Reference proteome</keyword>
<evidence type="ECO:0000256" key="1">
    <source>
        <dbReference type="ARBA" id="ARBA00007806"/>
    </source>
</evidence>
<gene>
    <name evidence="7" type="ORF">ACFQ4B_19165</name>
</gene>
<dbReference type="PANTHER" id="PTHR43863">
    <property type="entry name" value="HYDROLASE, PUTATIVE (AFU_ORTHOLOGUE AFUA_1G03140)-RELATED"/>
    <property type="match status" value="1"/>
</dbReference>
<evidence type="ECO:0000259" key="3">
    <source>
        <dbReference type="Pfam" id="PF01055"/>
    </source>
</evidence>
<comment type="caution">
    <text evidence="7">The sequence shown here is derived from an EMBL/GenBank/DDBJ whole genome shotgun (WGS) entry which is preliminary data.</text>
</comment>
<evidence type="ECO:0000259" key="4">
    <source>
        <dbReference type="Pfam" id="PF13802"/>
    </source>
</evidence>
<dbReference type="Pfam" id="PF01055">
    <property type="entry name" value="Glyco_hydro_31_2nd"/>
    <property type="match status" value="1"/>
</dbReference>
<evidence type="ECO:0000259" key="6">
    <source>
        <dbReference type="Pfam" id="PF21365"/>
    </source>
</evidence>
<dbReference type="InterPro" id="IPR013780">
    <property type="entry name" value="Glyco_hydro_b"/>
</dbReference>
<dbReference type="InterPro" id="IPR017853">
    <property type="entry name" value="GH"/>
</dbReference>
<comment type="similarity">
    <text evidence="1 2">Belongs to the glycosyl hydrolase 31 family.</text>
</comment>
<accession>A0ABW3UNB2</accession>
<dbReference type="PANTHER" id="PTHR43863:SF2">
    <property type="entry name" value="MALTASE-GLUCOAMYLASE"/>
    <property type="match status" value="1"/>
</dbReference>
<proteinExistence type="inferred from homology"/>
<dbReference type="CDD" id="cd06592">
    <property type="entry name" value="GH31_NET37"/>
    <property type="match status" value="1"/>
</dbReference>
<organism evidence="7 8">
    <name type="scientific">Paenibacillus vulneris</name>
    <dbReference type="NCBI Taxonomy" id="1133364"/>
    <lineage>
        <taxon>Bacteria</taxon>
        <taxon>Bacillati</taxon>
        <taxon>Bacillota</taxon>
        <taxon>Bacilli</taxon>
        <taxon>Bacillales</taxon>
        <taxon>Paenibacillaceae</taxon>
        <taxon>Paenibacillus</taxon>
    </lineage>
</organism>
<dbReference type="Gene3D" id="2.60.40.1760">
    <property type="entry name" value="glycosyl hydrolase (family 31)"/>
    <property type="match status" value="1"/>
</dbReference>
<keyword evidence="2" id="KW-0378">Hydrolase</keyword>
<reference evidence="8" key="1">
    <citation type="journal article" date="2019" name="Int. J. Syst. Evol. Microbiol.">
        <title>The Global Catalogue of Microorganisms (GCM) 10K type strain sequencing project: providing services to taxonomists for standard genome sequencing and annotation.</title>
        <authorList>
            <consortium name="The Broad Institute Genomics Platform"/>
            <consortium name="The Broad Institute Genome Sequencing Center for Infectious Disease"/>
            <person name="Wu L."/>
            <person name="Ma J."/>
        </authorList>
    </citation>
    <scope>NUCLEOTIDE SEQUENCE [LARGE SCALE GENOMIC DNA]</scope>
    <source>
        <strain evidence="8">CCUG 53270</strain>
    </source>
</reference>